<keyword evidence="2" id="KW-0238">DNA-binding</keyword>
<evidence type="ECO:0000259" key="4">
    <source>
        <dbReference type="PROSITE" id="PS50949"/>
    </source>
</evidence>
<proteinExistence type="predicted"/>
<organism evidence="5 6">
    <name type="scientific">Planotetraspora phitsanulokensis</name>
    <dbReference type="NCBI Taxonomy" id="575192"/>
    <lineage>
        <taxon>Bacteria</taxon>
        <taxon>Bacillati</taxon>
        <taxon>Actinomycetota</taxon>
        <taxon>Actinomycetes</taxon>
        <taxon>Streptosporangiales</taxon>
        <taxon>Streptosporangiaceae</taxon>
        <taxon>Planotetraspora</taxon>
    </lineage>
</organism>
<dbReference type="GO" id="GO:0003677">
    <property type="term" value="F:DNA binding"/>
    <property type="evidence" value="ECO:0007669"/>
    <property type="project" value="UniProtKB-KW"/>
</dbReference>
<accession>A0A8J3UDI1</accession>
<reference evidence="5 6" key="1">
    <citation type="submission" date="2021-01" db="EMBL/GenBank/DDBJ databases">
        <title>Whole genome shotgun sequence of Planotetraspora phitsanulokensis NBRC 104273.</title>
        <authorList>
            <person name="Komaki H."/>
            <person name="Tamura T."/>
        </authorList>
    </citation>
    <scope>NUCLEOTIDE SEQUENCE [LARGE SCALE GENOMIC DNA]</scope>
    <source>
        <strain evidence="5 6">NBRC 104273</strain>
    </source>
</reference>
<evidence type="ECO:0000256" key="3">
    <source>
        <dbReference type="ARBA" id="ARBA00023163"/>
    </source>
</evidence>
<dbReference type="InterPro" id="IPR011711">
    <property type="entry name" value="GntR_C"/>
</dbReference>
<gene>
    <name evidence="5" type="ORF">Pph01_77930</name>
</gene>
<dbReference type="RefSeq" id="WP_204078204.1">
    <property type="nucleotide sequence ID" value="NZ_BOOP01000047.1"/>
</dbReference>
<dbReference type="PANTHER" id="PTHR43537:SF5">
    <property type="entry name" value="UXU OPERON TRANSCRIPTIONAL REGULATOR"/>
    <property type="match status" value="1"/>
</dbReference>
<keyword evidence="1" id="KW-0805">Transcription regulation</keyword>
<dbReference type="InterPro" id="IPR036388">
    <property type="entry name" value="WH-like_DNA-bd_sf"/>
</dbReference>
<dbReference type="InterPro" id="IPR008920">
    <property type="entry name" value="TF_FadR/GntR_C"/>
</dbReference>
<keyword evidence="6" id="KW-1185">Reference proteome</keyword>
<dbReference type="AlphaFoldDB" id="A0A8J3UDI1"/>
<dbReference type="Gene3D" id="1.20.120.530">
    <property type="entry name" value="GntR ligand-binding domain-like"/>
    <property type="match status" value="1"/>
</dbReference>
<dbReference type="SMART" id="SM00345">
    <property type="entry name" value="HTH_GNTR"/>
    <property type="match status" value="1"/>
</dbReference>
<dbReference type="CDD" id="cd07377">
    <property type="entry name" value="WHTH_GntR"/>
    <property type="match status" value="1"/>
</dbReference>
<dbReference type="EMBL" id="BOOP01000047">
    <property type="protein sequence ID" value="GII42790.1"/>
    <property type="molecule type" value="Genomic_DNA"/>
</dbReference>
<evidence type="ECO:0000256" key="1">
    <source>
        <dbReference type="ARBA" id="ARBA00023015"/>
    </source>
</evidence>
<dbReference type="Pfam" id="PF00392">
    <property type="entry name" value="GntR"/>
    <property type="match status" value="1"/>
</dbReference>
<dbReference type="SUPFAM" id="SSF46785">
    <property type="entry name" value="Winged helix' DNA-binding domain"/>
    <property type="match status" value="1"/>
</dbReference>
<evidence type="ECO:0000256" key="2">
    <source>
        <dbReference type="ARBA" id="ARBA00023125"/>
    </source>
</evidence>
<evidence type="ECO:0000313" key="6">
    <source>
        <dbReference type="Proteomes" id="UP000622547"/>
    </source>
</evidence>
<name>A0A8J3UDI1_9ACTN</name>
<feature type="domain" description="HTH gntR-type" evidence="4">
    <location>
        <begin position="28"/>
        <end position="98"/>
    </location>
</feature>
<dbReference type="SMART" id="SM00895">
    <property type="entry name" value="FCD"/>
    <property type="match status" value="1"/>
</dbReference>
<dbReference type="GO" id="GO:0003700">
    <property type="term" value="F:DNA-binding transcription factor activity"/>
    <property type="evidence" value="ECO:0007669"/>
    <property type="project" value="InterPro"/>
</dbReference>
<dbReference type="Proteomes" id="UP000622547">
    <property type="component" value="Unassembled WGS sequence"/>
</dbReference>
<dbReference type="InterPro" id="IPR036390">
    <property type="entry name" value="WH_DNA-bd_sf"/>
</dbReference>
<protein>
    <submittedName>
        <fullName evidence="5">GntR family transcriptional regulator</fullName>
    </submittedName>
</protein>
<dbReference type="Pfam" id="PF07729">
    <property type="entry name" value="FCD"/>
    <property type="match status" value="1"/>
</dbReference>
<dbReference type="PROSITE" id="PS50949">
    <property type="entry name" value="HTH_GNTR"/>
    <property type="match status" value="1"/>
</dbReference>
<keyword evidence="3" id="KW-0804">Transcription</keyword>
<sequence length="255" mass="27526">MTVEQRKTKSGRAGSAAGVGLFSPVSAVRVSQVIVDQIRLLIQQGRLKTDDRLPSERDLCEQFGVSRVTVREALRVLESSGLIEIRVGARGGAFVSTPSSARVGEGLATLLKLSPLTAAEVTEARMVFELGIVPIVVDRATPEDIAALKEICDRQQDALKDESYSMTLSAEFHVRVAACTHNAAIEMLVKSFHGPLLMSLEEAKVAAPVMGLLGSTEHREFVDAIERRDVDQAAAIMRAHLQRTADRVAPNTPAC</sequence>
<dbReference type="PANTHER" id="PTHR43537">
    <property type="entry name" value="TRANSCRIPTIONAL REGULATOR, GNTR FAMILY"/>
    <property type="match status" value="1"/>
</dbReference>
<evidence type="ECO:0000313" key="5">
    <source>
        <dbReference type="EMBL" id="GII42790.1"/>
    </source>
</evidence>
<dbReference type="PRINTS" id="PR00035">
    <property type="entry name" value="HTHGNTR"/>
</dbReference>
<comment type="caution">
    <text evidence="5">The sequence shown here is derived from an EMBL/GenBank/DDBJ whole genome shotgun (WGS) entry which is preliminary data.</text>
</comment>
<dbReference type="SUPFAM" id="SSF48008">
    <property type="entry name" value="GntR ligand-binding domain-like"/>
    <property type="match status" value="1"/>
</dbReference>
<dbReference type="InterPro" id="IPR000524">
    <property type="entry name" value="Tscrpt_reg_HTH_GntR"/>
</dbReference>
<dbReference type="Gene3D" id="1.10.10.10">
    <property type="entry name" value="Winged helix-like DNA-binding domain superfamily/Winged helix DNA-binding domain"/>
    <property type="match status" value="1"/>
</dbReference>